<dbReference type="PRINTS" id="PR00455">
    <property type="entry name" value="HTHTETR"/>
</dbReference>
<feature type="domain" description="HTH tetR-type" evidence="6">
    <location>
        <begin position="42"/>
        <end position="102"/>
    </location>
</feature>
<evidence type="ECO:0000313" key="8">
    <source>
        <dbReference type="Proteomes" id="UP001522868"/>
    </source>
</evidence>
<gene>
    <name evidence="7" type="ORF">M1O15_12305</name>
</gene>
<organism evidence="7 8">
    <name type="scientific">Streptomyces lichenis</name>
    <dbReference type="NCBI Taxonomy" id="2306967"/>
    <lineage>
        <taxon>Bacteria</taxon>
        <taxon>Bacillati</taxon>
        <taxon>Actinomycetota</taxon>
        <taxon>Actinomycetes</taxon>
        <taxon>Kitasatosporales</taxon>
        <taxon>Streptomycetaceae</taxon>
        <taxon>Streptomyces</taxon>
    </lineage>
</organism>
<dbReference type="SUPFAM" id="SSF46689">
    <property type="entry name" value="Homeodomain-like"/>
    <property type="match status" value="1"/>
</dbReference>
<dbReference type="Pfam" id="PF00440">
    <property type="entry name" value="TetR_N"/>
    <property type="match status" value="1"/>
</dbReference>
<dbReference type="RefSeq" id="WP_248633765.1">
    <property type="nucleotide sequence ID" value="NZ_JALPTH010000010.1"/>
</dbReference>
<dbReference type="Gene3D" id="1.10.357.10">
    <property type="entry name" value="Tetracycline Repressor, domain 2"/>
    <property type="match status" value="1"/>
</dbReference>
<evidence type="ECO:0000259" key="6">
    <source>
        <dbReference type="PROSITE" id="PS50977"/>
    </source>
</evidence>
<accession>A0ABT0IA22</accession>
<keyword evidence="1" id="KW-0805">Transcription regulation</keyword>
<feature type="DNA-binding region" description="H-T-H motif" evidence="4">
    <location>
        <begin position="65"/>
        <end position="84"/>
    </location>
</feature>
<feature type="region of interest" description="Disordered" evidence="5">
    <location>
        <begin position="1"/>
        <end position="43"/>
    </location>
</feature>
<evidence type="ECO:0000256" key="3">
    <source>
        <dbReference type="ARBA" id="ARBA00023163"/>
    </source>
</evidence>
<dbReference type="InterPro" id="IPR050109">
    <property type="entry name" value="HTH-type_TetR-like_transc_reg"/>
</dbReference>
<dbReference type="PANTHER" id="PTHR30055:SF148">
    <property type="entry name" value="TETR-FAMILY TRANSCRIPTIONAL REGULATOR"/>
    <property type="match status" value="1"/>
</dbReference>
<dbReference type="InterPro" id="IPR036271">
    <property type="entry name" value="Tet_transcr_reg_TetR-rel_C_sf"/>
</dbReference>
<evidence type="ECO:0000256" key="4">
    <source>
        <dbReference type="PROSITE-ProRule" id="PRU00335"/>
    </source>
</evidence>
<comment type="caution">
    <text evidence="7">The sequence shown here is derived from an EMBL/GenBank/DDBJ whole genome shotgun (WGS) entry which is preliminary data.</text>
</comment>
<dbReference type="EMBL" id="JALPTH010000010">
    <property type="protein sequence ID" value="MCK8678165.1"/>
    <property type="molecule type" value="Genomic_DNA"/>
</dbReference>
<dbReference type="Gene3D" id="1.10.10.60">
    <property type="entry name" value="Homeodomain-like"/>
    <property type="match status" value="1"/>
</dbReference>
<evidence type="ECO:0000256" key="2">
    <source>
        <dbReference type="ARBA" id="ARBA00023125"/>
    </source>
</evidence>
<feature type="compositionally biased region" description="Basic and acidic residues" evidence="5">
    <location>
        <begin position="33"/>
        <end position="43"/>
    </location>
</feature>
<dbReference type="SUPFAM" id="SSF48498">
    <property type="entry name" value="Tetracyclin repressor-like, C-terminal domain"/>
    <property type="match status" value="1"/>
</dbReference>
<sequence length="233" mass="25031">MAESSRAGRVADTGDGKAASAEGAGAGPAGRGRAPDATRRSERSRRAIYDAALALVAEIGYPKTTIEGIAARAGVGKQTIYRWWPSKADVLLEAFMDLARQANEAMGAEADSEIPDTGDLEADLKLVLRATVDELNDPVFEAPYRALAAEGVVNPEIAARFVGQLLEPQLQLYVRRLDAARAAGQVRPEVDPRIALELFTAPLTVRWLLRTQPLGHDYADRLVEYALGGIAPR</sequence>
<reference evidence="7 8" key="1">
    <citation type="submission" date="2022-04" db="EMBL/GenBank/DDBJ databases">
        <title>Streptomyces sp. nov. LCR6-01 isolated from Lichen of Dirinaria sp.</title>
        <authorList>
            <person name="Kanchanasin P."/>
            <person name="Tanasupawat S."/>
            <person name="Phongsopitanun W."/>
        </authorList>
    </citation>
    <scope>NUCLEOTIDE SEQUENCE [LARGE SCALE GENOMIC DNA]</scope>
    <source>
        <strain evidence="7 8">LCR6-01</strain>
    </source>
</reference>
<keyword evidence="8" id="KW-1185">Reference proteome</keyword>
<evidence type="ECO:0000313" key="7">
    <source>
        <dbReference type="EMBL" id="MCK8678165.1"/>
    </source>
</evidence>
<proteinExistence type="predicted"/>
<evidence type="ECO:0000256" key="1">
    <source>
        <dbReference type="ARBA" id="ARBA00023015"/>
    </source>
</evidence>
<name>A0ABT0IA22_9ACTN</name>
<keyword evidence="3" id="KW-0804">Transcription</keyword>
<evidence type="ECO:0000256" key="5">
    <source>
        <dbReference type="SAM" id="MobiDB-lite"/>
    </source>
</evidence>
<dbReference type="PROSITE" id="PS50977">
    <property type="entry name" value="HTH_TETR_2"/>
    <property type="match status" value="1"/>
</dbReference>
<protein>
    <submittedName>
        <fullName evidence="7">TetR/AcrR family transcriptional regulator</fullName>
    </submittedName>
</protein>
<dbReference type="Pfam" id="PF16859">
    <property type="entry name" value="TetR_C_11"/>
    <property type="match status" value="1"/>
</dbReference>
<dbReference type="InterPro" id="IPR009057">
    <property type="entry name" value="Homeodomain-like_sf"/>
</dbReference>
<dbReference type="Proteomes" id="UP001522868">
    <property type="component" value="Unassembled WGS sequence"/>
</dbReference>
<keyword evidence="2 4" id="KW-0238">DNA-binding</keyword>
<dbReference type="InterPro" id="IPR011075">
    <property type="entry name" value="TetR_C"/>
</dbReference>
<dbReference type="InterPro" id="IPR001647">
    <property type="entry name" value="HTH_TetR"/>
</dbReference>
<dbReference type="PANTHER" id="PTHR30055">
    <property type="entry name" value="HTH-TYPE TRANSCRIPTIONAL REGULATOR RUTR"/>
    <property type="match status" value="1"/>
</dbReference>